<evidence type="ECO:0000313" key="3">
    <source>
        <dbReference type="Proteomes" id="UP000001514"/>
    </source>
</evidence>
<name>D8QV68_SELML</name>
<reference evidence="2 3" key="1">
    <citation type="journal article" date="2011" name="Science">
        <title>The Selaginella genome identifies genetic changes associated with the evolution of vascular plants.</title>
        <authorList>
            <person name="Banks J.A."/>
            <person name="Nishiyama T."/>
            <person name="Hasebe M."/>
            <person name="Bowman J.L."/>
            <person name="Gribskov M."/>
            <person name="dePamphilis C."/>
            <person name="Albert V.A."/>
            <person name="Aono N."/>
            <person name="Aoyama T."/>
            <person name="Ambrose B.A."/>
            <person name="Ashton N.W."/>
            <person name="Axtell M.J."/>
            <person name="Barker E."/>
            <person name="Barker M.S."/>
            <person name="Bennetzen J.L."/>
            <person name="Bonawitz N.D."/>
            <person name="Chapple C."/>
            <person name="Cheng C."/>
            <person name="Correa L.G."/>
            <person name="Dacre M."/>
            <person name="DeBarry J."/>
            <person name="Dreyer I."/>
            <person name="Elias M."/>
            <person name="Engstrom E.M."/>
            <person name="Estelle M."/>
            <person name="Feng L."/>
            <person name="Finet C."/>
            <person name="Floyd S.K."/>
            <person name="Frommer W.B."/>
            <person name="Fujita T."/>
            <person name="Gramzow L."/>
            <person name="Gutensohn M."/>
            <person name="Harholt J."/>
            <person name="Hattori M."/>
            <person name="Heyl A."/>
            <person name="Hirai T."/>
            <person name="Hiwatashi Y."/>
            <person name="Ishikawa M."/>
            <person name="Iwata M."/>
            <person name="Karol K.G."/>
            <person name="Koehler B."/>
            <person name="Kolukisaoglu U."/>
            <person name="Kubo M."/>
            <person name="Kurata T."/>
            <person name="Lalonde S."/>
            <person name="Li K."/>
            <person name="Li Y."/>
            <person name="Litt A."/>
            <person name="Lyons E."/>
            <person name="Manning G."/>
            <person name="Maruyama T."/>
            <person name="Michael T.P."/>
            <person name="Mikami K."/>
            <person name="Miyazaki S."/>
            <person name="Morinaga S."/>
            <person name="Murata T."/>
            <person name="Mueller-Roeber B."/>
            <person name="Nelson D.R."/>
            <person name="Obara M."/>
            <person name="Oguri Y."/>
            <person name="Olmstead R.G."/>
            <person name="Onodera N."/>
            <person name="Petersen B.L."/>
            <person name="Pils B."/>
            <person name="Prigge M."/>
            <person name="Rensing S.A."/>
            <person name="Riano-Pachon D.M."/>
            <person name="Roberts A.W."/>
            <person name="Sato Y."/>
            <person name="Scheller H.V."/>
            <person name="Schulz B."/>
            <person name="Schulz C."/>
            <person name="Shakirov E.V."/>
            <person name="Shibagaki N."/>
            <person name="Shinohara N."/>
            <person name="Shippen D.E."/>
            <person name="Soerensen I."/>
            <person name="Sotooka R."/>
            <person name="Sugimoto N."/>
            <person name="Sugita M."/>
            <person name="Sumikawa N."/>
            <person name="Tanurdzic M."/>
            <person name="Theissen G."/>
            <person name="Ulvskov P."/>
            <person name="Wakazuki S."/>
            <person name="Weng J.K."/>
            <person name="Willats W.W."/>
            <person name="Wipf D."/>
            <person name="Wolf P.G."/>
            <person name="Yang L."/>
            <person name="Zimmer A.D."/>
            <person name="Zhu Q."/>
            <person name="Mitros T."/>
            <person name="Hellsten U."/>
            <person name="Loque D."/>
            <person name="Otillar R."/>
            <person name="Salamov A."/>
            <person name="Schmutz J."/>
            <person name="Shapiro H."/>
            <person name="Lindquist E."/>
            <person name="Lucas S."/>
            <person name="Rokhsar D."/>
            <person name="Grigoriev I.V."/>
        </authorList>
    </citation>
    <scope>NUCLEOTIDE SEQUENCE [LARGE SCALE GENOMIC DNA]</scope>
</reference>
<feature type="compositionally biased region" description="Gly residues" evidence="1">
    <location>
        <begin position="128"/>
        <end position="143"/>
    </location>
</feature>
<keyword evidence="3" id="KW-1185">Reference proteome</keyword>
<gene>
    <name evidence="2" type="ORF">SELMODRAFT_404392</name>
</gene>
<feature type="region of interest" description="Disordered" evidence="1">
    <location>
        <begin position="50"/>
        <end position="69"/>
    </location>
</feature>
<dbReference type="KEGG" id="smo:SELMODRAFT_404392"/>
<evidence type="ECO:0000256" key="1">
    <source>
        <dbReference type="SAM" id="MobiDB-lite"/>
    </source>
</evidence>
<feature type="region of interest" description="Disordered" evidence="1">
    <location>
        <begin position="84"/>
        <end position="152"/>
    </location>
</feature>
<dbReference type="AlphaFoldDB" id="D8QV68"/>
<dbReference type="Proteomes" id="UP000001514">
    <property type="component" value="Unassembled WGS sequence"/>
</dbReference>
<organism evidence="3">
    <name type="scientific">Selaginella moellendorffii</name>
    <name type="common">Spikemoss</name>
    <dbReference type="NCBI Taxonomy" id="88036"/>
    <lineage>
        <taxon>Eukaryota</taxon>
        <taxon>Viridiplantae</taxon>
        <taxon>Streptophyta</taxon>
        <taxon>Embryophyta</taxon>
        <taxon>Tracheophyta</taxon>
        <taxon>Lycopodiopsida</taxon>
        <taxon>Selaginellales</taxon>
        <taxon>Selaginellaceae</taxon>
        <taxon>Selaginella</taxon>
    </lineage>
</organism>
<sequence>MASVGEGRSLNTGERQWVRLRETWWANESTPRVPALLRWTKQEGSRAAMCGEGVSAGSTARGDRTRLQPPDRCIGVCGRDWLPAQHPTSGSSIGLFPVDPPQQPALPGARPVQASSGRRSSHHSKGSGWMGGKGRDGGWGGGSRRSANPEAD</sequence>
<proteinExistence type="predicted"/>
<dbReference type="HOGENOM" id="CLU_1725432_0_0_1"/>
<dbReference type="EMBL" id="GL377567">
    <property type="protein sequence ID" value="EFJ36412.1"/>
    <property type="molecule type" value="Genomic_DNA"/>
</dbReference>
<dbReference type="InParanoid" id="D8QV68"/>
<accession>D8QV68</accession>
<protein>
    <submittedName>
        <fullName evidence="2">Uncharacterized protein</fullName>
    </submittedName>
</protein>
<evidence type="ECO:0000313" key="2">
    <source>
        <dbReference type="EMBL" id="EFJ36412.1"/>
    </source>
</evidence>
<dbReference type="Gramene" id="EFJ36412">
    <property type="protein sequence ID" value="EFJ36412"/>
    <property type="gene ID" value="SELMODRAFT_404392"/>
</dbReference>